<sequence>MSGFPRVIRDKAEMDRDMRVEVEQGRYLQDIENMKLALMRLSQHERTSRSDKLMLRRMISTAGLLGQDLPLTSTGRRALQRVFSAEHMAEAGHLGRGCRDD</sequence>
<keyword evidence="2" id="KW-1185">Reference proteome</keyword>
<dbReference type="HOGENOM" id="CLU_2286902_0_0_7"/>
<evidence type="ECO:0000313" key="2">
    <source>
        <dbReference type="Proteomes" id="UP000007844"/>
    </source>
</evidence>
<evidence type="ECO:0000313" key="1">
    <source>
        <dbReference type="EMBL" id="EGJ50864.1"/>
    </source>
</evidence>
<protein>
    <submittedName>
        <fullName evidence="1">Uncharacterized protein</fullName>
    </submittedName>
</protein>
<proteinExistence type="predicted"/>
<dbReference type="RefSeq" id="WP_014260559.1">
    <property type="nucleotide sequence ID" value="NC_016629.1"/>
</dbReference>
<dbReference type="KEGG" id="daf:Desaf_2542"/>
<organism evidence="1 2">
    <name type="scientific">Desulfocurvibacter africanus subsp. africanus str. Walvis Bay</name>
    <dbReference type="NCBI Taxonomy" id="690850"/>
    <lineage>
        <taxon>Bacteria</taxon>
        <taxon>Pseudomonadati</taxon>
        <taxon>Thermodesulfobacteriota</taxon>
        <taxon>Desulfovibrionia</taxon>
        <taxon>Desulfovibrionales</taxon>
        <taxon>Desulfovibrionaceae</taxon>
        <taxon>Desulfocurvibacter</taxon>
    </lineage>
</organism>
<dbReference type="Proteomes" id="UP000007844">
    <property type="component" value="Chromosome"/>
</dbReference>
<name>F3YZQ9_DESAF</name>
<dbReference type="STRING" id="690850.Desaf_2542"/>
<reference evidence="1 2" key="1">
    <citation type="journal article" date="2011" name="J. Bacteriol.">
        <title>Genome sequence of the mercury-methylating and pleomorphic Desulfovibrio africanus Strain Walvis Bay.</title>
        <authorList>
            <person name="Brown S.D."/>
            <person name="Wall J.D."/>
            <person name="Kucken A.M."/>
            <person name="Gilmour C.C."/>
            <person name="Podar M."/>
            <person name="Brandt C.C."/>
            <person name="Teshima H."/>
            <person name="Detter J.C."/>
            <person name="Han C.S."/>
            <person name="Land M.L."/>
            <person name="Lucas S."/>
            <person name="Han J."/>
            <person name="Pennacchio L."/>
            <person name="Nolan M."/>
            <person name="Pitluck S."/>
            <person name="Woyke T."/>
            <person name="Goodwin L."/>
            <person name="Palumbo A.V."/>
            <person name="Elias D.A."/>
        </authorList>
    </citation>
    <scope>NUCLEOTIDE SEQUENCE [LARGE SCALE GENOMIC DNA]</scope>
    <source>
        <strain evidence="1 2">Walvis Bay</strain>
    </source>
</reference>
<accession>F3YZQ9</accession>
<dbReference type="AlphaFoldDB" id="F3YZQ9"/>
<gene>
    <name evidence="1" type="ORF">Desaf_2542</name>
</gene>
<dbReference type="EMBL" id="CP003221">
    <property type="protein sequence ID" value="EGJ50864.1"/>
    <property type="molecule type" value="Genomic_DNA"/>
</dbReference>